<gene>
    <name evidence="2" type="ORF">LZC94_27640</name>
</gene>
<evidence type="ECO:0000256" key="1">
    <source>
        <dbReference type="SAM" id="MobiDB-lite"/>
    </source>
</evidence>
<evidence type="ECO:0000313" key="3">
    <source>
        <dbReference type="Proteomes" id="UP001370348"/>
    </source>
</evidence>
<dbReference type="Proteomes" id="UP001370348">
    <property type="component" value="Chromosome"/>
</dbReference>
<name>A0ABZ2LP14_9BACT</name>
<keyword evidence="3" id="KW-1185">Reference proteome</keyword>
<feature type="region of interest" description="Disordered" evidence="1">
    <location>
        <begin position="1"/>
        <end position="22"/>
    </location>
</feature>
<accession>A0ABZ2LP14</accession>
<dbReference type="RefSeq" id="WP_394821243.1">
    <property type="nucleotide sequence ID" value="NZ_CP089984.1"/>
</dbReference>
<protein>
    <submittedName>
        <fullName evidence="2">Uncharacterized protein</fullName>
    </submittedName>
</protein>
<sequence>MFLSRPSHARVSPDEPMLDSAARPRGLHELRSRLLGGIAQRALGLVEADDSYGLPAPVVFPPHAGSSRYGCTHYGIMPAKSRGSRRAAFTQGGRRCAADTGQYALSARGLPLGGARLIRSHHAEPRS</sequence>
<dbReference type="EMBL" id="CP089984">
    <property type="protein sequence ID" value="WXB11623.1"/>
    <property type="molecule type" value="Genomic_DNA"/>
</dbReference>
<evidence type="ECO:0000313" key="2">
    <source>
        <dbReference type="EMBL" id="WXB11623.1"/>
    </source>
</evidence>
<organism evidence="2 3">
    <name type="scientific">Pendulispora albinea</name>
    <dbReference type="NCBI Taxonomy" id="2741071"/>
    <lineage>
        <taxon>Bacteria</taxon>
        <taxon>Pseudomonadati</taxon>
        <taxon>Myxococcota</taxon>
        <taxon>Myxococcia</taxon>
        <taxon>Myxococcales</taxon>
        <taxon>Sorangiineae</taxon>
        <taxon>Pendulisporaceae</taxon>
        <taxon>Pendulispora</taxon>
    </lineage>
</organism>
<reference evidence="2 3" key="1">
    <citation type="submission" date="2021-12" db="EMBL/GenBank/DDBJ databases">
        <title>Discovery of the Pendulisporaceae a myxobacterial family with distinct sporulation behavior and unique specialized metabolism.</title>
        <authorList>
            <person name="Garcia R."/>
            <person name="Popoff A."/>
            <person name="Bader C.D."/>
            <person name="Loehr J."/>
            <person name="Walesch S."/>
            <person name="Walt C."/>
            <person name="Boldt J."/>
            <person name="Bunk B."/>
            <person name="Haeckl F.J.F.P.J."/>
            <person name="Gunesch A.P."/>
            <person name="Birkelbach J."/>
            <person name="Nuebel U."/>
            <person name="Pietschmann T."/>
            <person name="Bach T."/>
            <person name="Mueller R."/>
        </authorList>
    </citation>
    <scope>NUCLEOTIDE SEQUENCE [LARGE SCALE GENOMIC DNA]</scope>
    <source>
        <strain evidence="2 3">MSr11954</strain>
    </source>
</reference>
<proteinExistence type="predicted"/>